<comment type="catalytic activity">
    <reaction evidence="22">
        <text>GTP + H2O = GDP + phosphate + H(+)</text>
        <dbReference type="Rhea" id="RHEA:19669"/>
        <dbReference type="ChEBI" id="CHEBI:15377"/>
        <dbReference type="ChEBI" id="CHEBI:15378"/>
        <dbReference type="ChEBI" id="CHEBI:37565"/>
        <dbReference type="ChEBI" id="CHEBI:43474"/>
        <dbReference type="ChEBI" id="CHEBI:58189"/>
    </reaction>
</comment>
<dbReference type="KEGG" id="vg:35115091"/>
<evidence type="ECO:0000256" key="22">
    <source>
        <dbReference type="ARBA" id="ARBA00048548"/>
    </source>
</evidence>
<evidence type="ECO:0000256" key="3">
    <source>
        <dbReference type="ARBA" id="ARBA00012494"/>
    </source>
</evidence>
<evidence type="ECO:0000256" key="18">
    <source>
        <dbReference type="ARBA" id="ARBA00030436"/>
    </source>
</evidence>
<evidence type="ECO:0000256" key="19">
    <source>
        <dbReference type="ARBA" id="ARBA00031012"/>
    </source>
</evidence>
<comment type="catalytic activity">
    <reaction evidence="20">
        <text>a 5'-end (5'-triphosphoguanosine)-adenylyl-adenylyl-cytidylyl-adenosine in mRNA + S-adenosyl-L-methionine = a 5'-end (5'-triphosphoguanosine)-(2'-O-methyladenylyl)-adenylyl-cytidylyl-adenosine in mRNA + S-adenosyl-L-homocysteine + H(+)</text>
        <dbReference type="Rhea" id="RHEA:65380"/>
        <dbReference type="Rhea" id="RHEA-COMP:16797"/>
        <dbReference type="Rhea" id="RHEA-COMP:16801"/>
        <dbReference type="ChEBI" id="CHEBI:15378"/>
        <dbReference type="ChEBI" id="CHEBI:57856"/>
        <dbReference type="ChEBI" id="CHEBI:59789"/>
        <dbReference type="ChEBI" id="CHEBI:156482"/>
        <dbReference type="ChEBI" id="CHEBI:156484"/>
    </reaction>
</comment>
<dbReference type="GO" id="GO:0004482">
    <property type="term" value="F:mRNA 5'-cap (guanine-N7-)-methyltransferase activity"/>
    <property type="evidence" value="ECO:0007669"/>
    <property type="project" value="InterPro"/>
</dbReference>
<keyword evidence="5" id="KW-0507">mRNA processing</keyword>
<dbReference type="InterPro" id="IPR026890">
    <property type="entry name" value="Mononeg_mRNAcap"/>
</dbReference>
<evidence type="ECO:0000256" key="17">
    <source>
        <dbReference type="ARBA" id="ARBA00024499"/>
    </source>
</evidence>
<evidence type="ECO:0000256" key="7">
    <source>
        <dbReference type="ARBA" id="ARBA00022691"/>
    </source>
</evidence>
<evidence type="ECO:0000256" key="2">
    <source>
        <dbReference type="ARBA" id="ARBA00004328"/>
    </source>
</evidence>
<dbReference type="GO" id="GO:0005524">
    <property type="term" value="F:ATP binding"/>
    <property type="evidence" value="ECO:0007669"/>
    <property type="project" value="UniProtKB-KW"/>
</dbReference>
<evidence type="ECO:0000256" key="13">
    <source>
        <dbReference type="ARBA" id="ARBA00023042"/>
    </source>
</evidence>
<evidence type="ECO:0000256" key="9">
    <source>
        <dbReference type="ARBA" id="ARBA00022741"/>
    </source>
</evidence>
<evidence type="ECO:0000256" key="4">
    <source>
        <dbReference type="ARBA" id="ARBA00022484"/>
    </source>
</evidence>
<keyword evidence="10" id="KW-0067">ATP-binding</keyword>
<feature type="domain" description="RdRp catalytic" evidence="23">
    <location>
        <begin position="598"/>
        <end position="784"/>
    </location>
</feature>
<keyword evidence="12" id="KW-0693">Viral RNA replication</keyword>
<evidence type="ECO:0000256" key="16">
    <source>
        <dbReference type="ARBA" id="ARBA00024494"/>
    </source>
</evidence>
<keyword evidence="13" id="KW-0506">mRNA capping</keyword>
<keyword evidence="7" id="KW-0949">S-adenosyl-L-methionine</keyword>
<accession>A0A2H4R3Z0</accession>
<evidence type="ECO:0000313" key="25">
    <source>
        <dbReference type="Proteomes" id="UP000232766"/>
    </source>
</evidence>
<evidence type="ECO:0000256" key="15">
    <source>
        <dbReference type="ARBA" id="ARBA00023268"/>
    </source>
</evidence>
<keyword evidence="4 24" id="KW-0696">RNA-directed RNA polymerase</keyword>
<evidence type="ECO:0000313" key="24">
    <source>
        <dbReference type="EMBL" id="ATY38959.1"/>
    </source>
</evidence>
<comment type="subcellular location">
    <subcellularLocation>
        <location evidence="1">Host cytoplasm</location>
    </subcellularLocation>
    <subcellularLocation>
        <location evidence="2">Virion</location>
    </subcellularLocation>
</comment>
<name>A0A2H4R3Z0_9RHAB</name>
<evidence type="ECO:0000256" key="12">
    <source>
        <dbReference type="ARBA" id="ARBA00022953"/>
    </source>
</evidence>
<protein>
    <recommendedName>
        <fullName evidence="3">RNA-directed RNA polymerase</fullName>
        <ecNumber evidence="3">2.7.7.48</ecNumber>
    </recommendedName>
    <alternativeName>
        <fullName evidence="19">Replicase</fullName>
    </alternativeName>
    <alternativeName>
        <fullName evidence="18">Transcriptase</fullName>
    </alternativeName>
</protein>
<organism evidence="24 25">
    <name type="scientific">maize Iranian mosaic virus</name>
    <dbReference type="NCBI Taxonomy" id="348823"/>
    <lineage>
        <taxon>Viruses</taxon>
        <taxon>Riboviria</taxon>
        <taxon>Orthornavirae</taxon>
        <taxon>Negarnaviricota</taxon>
        <taxon>Haploviricotina</taxon>
        <taxon>Monjiviricetes</taxon>
        <taxon>Mononegavirales</taxon>
        <taxon>Rhabdoviridae</taxon>
        <taxon>Betarhabdovirinae</taxon>
        <taxon>Alphanucleorhabdovirus</taxon>
        <taxon>Alphanucleorhabdovirus zeairanense</taxon>
    </lineage>
</organism>
<proteinExistence type="predicted"/>
<comment type="catalytic activity">
    <reaction evidence="17">
        <text>a 5'-end (5'-triphosphoguanosine)-(2'-O-methyladenylyl)-adenylyl-cytidylyl-adenosine in mRNA + S-adenosyl-L-methionine = a 5'-end (N(7)-methyl 5'-triphosphoguanosine)-(2'-O-methyladenylyl)-adenylyl-cytidylyl-adenosine in mRNA + S-adenosyl-L-homocysteine</text>
        <dbReference type="Rhea" id="RHEA:65440"/>
        <dbReference type="Rhea" id="RHEA-COMP:16798"/>
        <dbReference type="Rhea" id="RHEA-COMP:16801"/>
        <dbReference type="ChEBI" id="CHEBI:57856"/>
        <dbReference type="ChEBI" id="CHEBI:59789"/>
        <dbReference type="ChEBI" id="CHEBI:156482"/>
        <dbReference type="ChEBI" id="CHEBI:156483"/>
    </reaction>
</comment>
<dbReference type="GO" id="GO:0003968">
    <property type="term" value="F:RNA-directed RNA polymerase activity"/>
    <property type="evidence" value="ECO:0007669"/>
    <property type="project" value="UniProtKB-KW"/>
</dbReference>
<evidence type="ECO:0000256" key="1">
    <source>
        <dbReference type="ARBA" id="ARBA00004192"/>
    </source>
</evidence>
<keyword evidence="15" id="KW-0511">Multifunctional enzyme</keyword>
<evidence type="ECO:0000256" key="6">
    <source>
        <dbReference type="ARBA" id="ARBA00022679"/>
    </source>
</evidence>
<evidence type="ECO:0000256" key="21">
    <source>
        <dbReference type="ARBA" id="ARBA00047370"/>
    </source>
</evidence>
<evidence type="ECO:0000256" key="10">
    <source>
        <dbReference type="ARBA" id="ARBA00022840"/>
    </source>
</evidence>
<evidence type="ECO:0000259" key="23">
    <source>
        <dbReference type="PROSITE" id="PS50526"/>
    </source>
</evidence>
<evidence type="ECO:0000256" key="11">
    <source>
        <dbReference type="ARBA" id="ARBA00022844"/>
    </source>
</evidence>
<evidence type="ECO:0000256" key="20">
    <source>
        <dbReference type="ARBA" id="ARBA00047332"/>
    </source>
</evidence>
<keyword evidence="6" id="KW-0808">Transferase</keyword>
<comment type="catalytic activity">
    <reaction evidence="16">
        <text>a 5'-end triphospho-adenylyl-adenylyl-cytidylyl-adenosine in mRNA + GDP + H(+) = a 5'-end (5'-triphosphoguanosine)-adenylyl-adenylyl-cytidylyl-adenosine in mRNA + diphosphate</text>
        <dbReference type="Rhea" id="RHEA:65436"/>
        <dbReference type="Rhea" id="RHEA-COMP:16797"/>
        <dbReference type="Rhea" id="RHEA-COMP:16799"/>
        <dbReference type="ChEBI" id="CHEBI:15378"/>
        <dbReference type="ChEBI" id="CHEBI:33019"/>
        <dbReference type="ChEBI" id="CHEBI:58189"/>
        <dbReference type="ChEBI" id="CHEBI:156484"/>
        <dbReference type="ChEBI" id="CHEBI:156503"/>
        <dbReference type="EC" id="2.7.7.88"/>
    </reaction>
</comment>
<keyword evidence="25" id="KW-1185">Reference proteome</keyword>
<keyword evidence="14" id="KW-1035">Host cytoplasm</keyword>
<dbReference type="Pfam" id="PF00946">
    <property type="entry name" value="Mononeg_RNA_pol"/>
    <property type="match status" value="1"/>
</dbReference>
<dbReference type="GO" id="GO:0030430">
    <property type="term" value="C:host cell cytoplasm"/>
    <property type="evidence" value="ECO:0007669"/>
    <property type="project" value="UniProtKB-SubCell"/>
</dbReference>
<comment type="catalytic activity">
    <reaction evidence="21">
        <text>a 5'-end (5'-triphosphoguanosine)-adenylyl-adenylyl-cytidylyl-adenosine in mRNA + 2 S-adenosyl-L-methionine = a 5'-end (N(7)-methyl 5'-triphosphoguanosine)-(2'-O-methyladenylyl)-adenylyl-cytidylyl-adenosine in mRNA + 2 S-adenosyl-L-homocysteine + H(+)</text>
        <dbReference type="Rhea" id="RHEA:65376"/>
        <dbReference type="Rhea" id="RHEA-COMP:16797"/>
        <dbReference type="Rhea" id="RHEA-COMP:16798"/>
        <dbReference type="ChEBI" id="CHEBI:15378"/>
        <dbReference type="ChEBI" id="CHEBI:57856"/>
        <dbReference type="ChEBI" id="CHEBI:59789"/>
        <dbReference type="ChEBI" id="CHEBI:156483"/>
        <dbReference type="ChEBI" id="CHEBI:156484"/>
        <dbReference type="EC" id="2.1.1.375"/>
    </reaction>
</comment>
<dbReference type="EC" id="2.7.7.48" evidence="3"/>
<reference evidence="24 25" key="1">
    <citation type="journal article" date="2017" name="Arch. Virol.">
        <title>Completed sequence and corrected annotation of the genome of maize Iranian mosaic virus.</title>
        <authorList>
            <person name="Ghorbani A."/>
            <person name="Izadpanah K."/>
            <person name="Dietzgen R.G."/>
        </authorList>
    </citation>
    <scope>NUCLEOTIDE SEQUENCE [LARGE SCALE GENOMIC DNA]</scope>
    <source>
        <strain evidence="24">Fars</strain>
    </source>
</reference>
<dbReference type="Pfam" id="PF14318">
    <property type="entry name" value="Mononeg_mRNAcap"/>
    <property type="match status" value="1"/>
</dbReference>
<keyword evidence="9" id="KW-0547">Nucleotide-binding</keyword>
<dbReference type="RefSeq" id="YP_009444713.1">
    <property type="nucleotide sequence ID" value="NC_036390.1"/>
</dbReference>
<evidence type="ECO:0000256" key="8">
    <source>
        <dbReference type="ARBA" id="ARBA00022695"/>
    </source>
</evidence>
<dbReference type="Proteomes" id="UP000232766">
    <property type="component" value="Segment"/>
</dbReference>
<dbReference type="GO" id="GO:0044423">
    <property type="term" value="C:virion component"/>
    <property type="evidence" value="ECO:0007669"/>
    <property type="project" value="UniProtKB-KW"/>
</dbReference>
<keyword evidence="11" id="KW-0946">Virion</keyword>
<dbReference type="InterPro" id="IPR014023">
    <property type="entry name" value="Mononeg_RNA_pol_cat"/>
</dbReference>
<evidence type="ECO:0000256" key="5">
    <source>
        <dbReference type="ARBA" id="ARBA00022664"/>
    </source>
</evidence>
<sequence length="1926" mass="218364">MDTEEPISQDDLDVLDGLLQAEEGEEETTDEDGGSMLGGMGDYHLKSALRGFDDMMRHPIFRKEFEKAIVSFNISHNNMLSQTETMFFMMNDTPIIPRRGMLLGDFQQRVVALPHGEDVFDIIHAEICVLHPHLQLSLSVSAVRDIVRLVMEKVAKDDFASMTWAAAIMIKNFIPAWKKRGRQLLDWPSVNFDADTGYVRMVLEGDLIIYMGSDICIIEKYPNVRWAPVSYILNGADKLAERYNVRLYSGICDHLSIPDRVSLDDLNRIIDVGDRCLDELGNEGYAVIASYEALLAGIIQMRDDDKLIADVGLLRRTTLEEFANTRGGKYLAEWDRMFLNMSAEQVACAHGLYRIWGHPVVDILGGILKMKEVASVKKCPDESVLKDIGRQFKEMFFTAYHRLHKHYPKSIILPGFPKKSYIIEALQNNTSINVKVVGYVFLDWDYVELKQNFEVPYSWNLVHNLKDKAISPTRKEIYHTLVRRNTIFGAENRRGILKSLKMETVQLREFLQSVNDDGLPDEDRIIGVYPKERELKIKARLFSLMSFKLRLYIVSTEALLGDKILKYFPQITMSLDMLTMIKKMFRVSSQTTRGDDSVTVIFNLDFVKWNLQMRKNICHPVFRQLGELFGMKDLYDRTHDLFRTSTIYLCSGEGELTADPEYGVNPNGIWAWTGDESGKEGLRQKGWTILTVVAIMLIAKRHNVDVSLMGGGDNQVLGITISGMVRDSMNGLTDESKGVASKIIKSFTDDLLTTFQDLGLPLKASETWVSDSLFMYNKHMFYKGIPLRSPLKAVSRIFPLANDSIMTLDNMINNISSGVKAACMKERNGIPLIFLKALSYRRAAEIVLTLHPLVTCFRAPSLPTQGIVMRSSKKTNVKVTSKQLRNYFACCLTGASIMGTPGTIHVTDMIMRGFPDPLTGHLAFIGALTTRIQSVHLRAAVEKMSHMSINRSIEYAKLVEDPASINHDAPTHGLNELRQMSRDFLMKTTLATNPYLTDLFSLLDRKSESAFYEQLCSAEELDVKVLHEIAGATLYGYTNGIASRIDQTRTVRALNENEDVMKRMADAEWRYVGYLLARDILTHDLVPDECSRVSADRYRLYSWRKPVIGVTVPHPIEMCSVTSQTRTSYMDAVICWSDNVQGNDIYTTMGLGKIYQGSYTKERFKATDIAAAYGNEDILSKAVRIQKLINWRYDETSNFADIIRLTLKAITDADTEGFHRSKEEIKGEFDHRRGISGDISGGIPNFLVTPTSHFSSTTSSWTSHSRGGKNENIHFQSVLINLLYRAMVFRGSSLSTSPVVWYSEERCPHCIVEIREPDPSRTTPKLDKIPTAPGNPFAFIESINVKLDYHHIVEIHKGNEEENLINSSWDGTNISCNQEAGLLLFLMVIGSRQISESFILLMRERVQASEVLQMVINRITLMRRMGLDKQFPVRSTSCLNLLLGTDQNLSRCHDRFGVEIVSGSWEKGIQLDASFIYRDDLATTGDLHVNVYLQNVPLQLALSHAASRVEVQRCLECCAIISDRVSKRDSPNHLHWRCPEHMDKDFSPTIVRIHSEKLIKGENIIDGHEFSIPFIDEPVALEVADRTEADLNEWSMPIYMYSAWENILPQLYVTMKSAILYTKVTSIIVEDEITLINLVARCLNDLRRSMSIYVLSDEFSGTEINNKYDNMRLLPPGIRDTIRLYEESKHEVCKETALVVNPSSKAPIEGGSLHVIWADNWTQVRETTGHMYHTSVRIASGYCGILEVFDRETPALFSLAGSVLSWEKKPIDHERAKIQETPIQLSRVLGCSRLGVRGMRWVMWDSALGLERIIRTLRSKLLSLSSNPGRADHWKRACQKILKTFMISLYAHVQGDMLERAGSLVGVRVHGALSGITAVHDAASENRLQRRQYIYIKENSKEGPFILRNRVERRISLMSAVYDLLG</sequence>
<dbReference type="EMBL" id="MF102281">
    <property type="protein sequence ID" value="ATY38959.1"/>
    <property type="molecule type" value="Viral_cRNA"/>
</dbReference>
<evidence type="ECO:0000256" key="14">
    <source>
        <dbReference type="ARBA" id="ARBA00023200"/>
    </source>
</evidence>
<keyword evidence="8" id="KW-0548">Nucleotidyltransferase</keyword>
<dbReference type="GeneID" id="35115091"/>
<dbReference type="PROSITE" id="PS50526">
    <property type="entry name" value="RDRP_SSRNA_NEG_NONSEG"/>
    <property type="match status" value="1"/>
</dbReference>